<gene>
    <name evidence="1" type="ORF">DPMN_151190</name>
</gene>
<reference evidence="1" key="1">
    <citation type="journal article" date="2019" name="bioRxiv">
        <title>The Genome of the Zebra Mussel, Dreissena polymorpha: A Resource for Invasive Species Research.</title>
        <authorList>
            <person name="McCartney M.A."/>
            <person name="Auch B."/>
            <person name="Kono T."/>
            <person name="Mallez S."/>
            <person name="Zhang Y."/>
            <person name="Obille A."/>
            <person name="Becker A."/>
            <person name="Abrahante J.E."/>
            <person name="Garbe J."/>
            <person name="Badalamenti J.P."/>
            <person name="Herman A."/>
            <person name="Mangelson H."/>
            <person name="Liachko I."/>
            <person name="Sullivan S."/>
            <person name="Sone E.D."/>
            <person name="Koren S."/>
            <person name="Silverstein K.A.T."/>
            <person name="Beckman K.B."/>
            <person name="Gohl D.M."/>
        </authorList>
    </citation>
    <scope>NUCLEOTIDE SEQUENCE</scope>
    <source>
        <strain evidence="1">Duluth1</strain>
        <tissue evidence="1">Whole animal</tissue>
    </source>
</reference>
<organism evidence="1 2">
    <name type="scientific">Dreissena polymorpha</name>
    <name type="common">Zebra mussel</name>
    <name type="synonym">Mytilus polymorpha</name>
    <dbReference type="NCBI Taxonomy" id="45954"/>
    <lineage>
        <taxon>Eukaryota</taxon>
        <taxon>Metazoa</taxon>
        <taxon>Spiralia</taxon>
        <taxon>Lophotrochozoa</taxon>
        <taxon>Mollusca</taxon>
        <taxon>Bivalvia</taxon>
        <taxon>Autobranchia</taxon>
        <taxon>Heteroconchia</taxon>
        <taxon>Euheterodonta</taxon>
        <taxon>Imparidentia</taxon>
        <taxon>Neoheterodontei</taxon>
        <taxon>Myida</taxon>
        <taxon>Dreissenoidea</taxon>
        <taxon>Dreissenidae</taxon>
        <taxon>Dreissena</taxon>
    </lineage>
</organism>
<dbReference type="EMBL" id="JAIWYP010000007">
    <property type="protein sequence ID" value="KAH3797606.1"/>
    <property type="molecule type" value="Genomic_DNA"/>
</dbReference>
<name>A0A9D4FJ20_DREPO</name>
<dbReference type="Proteomes" id="UP000828390">
    <property type="component" value="Unassembled WGS sequence"/>
</dbReference>
<comment type="caution">
    <text evidence="1">The sequence shown here is derived from an EMBL/GenBank/DDBJ whole genome shotgun (WGS) entry which is preliminary data.</text>
</comment>
<sequence>MRLEIGPCIVGIDRIVISDVQYQFKVNRCRNKEVNFQGSIAYSVGGDSGQDGLTDGQTDGQTSEITTLLLKRINATPPAENVIQQTRTIFELIQQIKVNCLTLWRPYFQPIRPIFTLCHKDRTIKVASRVLTTKNTRTIFKIIQDIMRTNIVTKLNKDWIINMTFRVLTRKCPVPLRPCFSTRTIFKLDKDIIGTNLLTKFHEDRPLNVAYNPRVFTMKNAPPPEKNLTIFHEGFTTAIYINIKNNALSPCGHCFPATRTYFFNSSNWTHLLTRFHDGQTVNLASRVLPRKQIPPPGDYFHEDRTINVDSRVLTKQMLTADKR</sequence>
<protein>
    <submittedName>
        <fullName evidence="1">Uncharacterized protein</fullName>
    </submittedName>
</protein>
<accession>A0A9D4FJ20</accession>
<evidence type="ECO:0000313" key="1">
    <source>
        <dbReference type="EMBL" id="KAH3797606.1"/>
    </source>
</evidence>
<proteinExistence type="predicted"/>
<keyword evidence="2" id="KW-1185">Reference proteome</keyword>
<dbReference type="AlphaFoldDB" id="A0A9D4FJ20"/>
<reference evidence="1" key="2">
    <citation type="submission" date="2020-11" db="EMBL/GenBank/DDBJ databases">
        <authorList>
            <person name="McCartney M.A."/>
            <person name="Auch B."/>
            <person name="Kono T."/>
            <person name="Mallez S."/>
            <person name="Becker A."/>
            <person name="Gohl D.M."/>
            <person name="Silverstein K.A.T."/>
            <person name="Koren S."/>
            <person name="Bechman K.B."/>
            <person name="Herman A."/>
            <person name="Abrahante J.E."/>
            <person name="Garbe J."/>
        </authorList>
    </citation>
    <scope>NUCLEOTIDE SEQUENCE</scope>
    <source>
        <strain evidence="1">Duluth1</strain>
        <tissue evidence="1">Whole animal</tissue>
    </source>
</reference>
<evidence type="ECO:0000313" key="2">
    <source>
        <dbReference type="Proteomes" id="UP000828390"/>
    </source>
</evidence>